<evidence type="ECO:0000313" key="1">
    <source>
        <dbReference type="EMBL" id="QHU21508.1"/>
    </source>
</evidence>
<accession>A0A6C0KYT7</accession>
<proteinExistence type="predicted"/>
<dbReference type="AlphaFoldDB" id="A0A6C0KYT7"/>
<name>A0A6C0KYT7_9ZZZZ</name>
<dbReference type="EMBL" id="MN740990">
    <property type="protein sequence ID" value="QHU21508.1"/>
    <property type="molecule type" value="Genomic_DNA"/>
</dbReference>
<sequence>MENSDVYYNLFSKYNYFILTTENTLKQRFFRQIDKLNKRKEYFFTEWLKTPDTIQEKLFRFIDLNKWKTNNTNCDELYNSRNYEFLSSEEIFEKVNQILHIYKKKLK</sequence>
<organism evidence="1">
    <name type="scientific">viral metagenome</name>
    <dbReference type="NCBI Taxonomy" id="1070528"/>
    <lineage>
        <taxon>unclassified sequences</taxon>
        <taxon>metagenomes</taxon>
        <taxon>organismal metagenomes</taxon>
    </lineage>
</organism>
<reference evidence="1" key="1">
    <citation type="journal article" date="2020" name="Nature">
        <title>Giant virus diversity and host interactions through global metagenomics.</title>
        <authorList>
            <person name="Schulz F."/>
            <person name="Roux S."/>
            <person name="Paez-Espino D."/>
            <person name="Jungbluth S."/>
            <person name="Walsh D.A."/>
            <person name="Denef V.J."/>
            <person name="McMahon K.D."/>
            <person name="Konstantinidis K.T."/>
            <person name="Eloe-Fadrosh E.A."/>
            <person name="Kyrpides N.C."/>
            <person name="Woyke T."/>
        </authorList>
    </citation>
    <scope>NUCLEOTIDE SEQUENCE</scope>
    <source>
        <strain evidence="1">GVMAG-S-3300013094-109</strain>
    </source>
</reference>
<protein>
    <submittedName>
        <fullName evidence="1">Uncharacterized protein</fullName>
    </submittedName>
</protein>